<evidence type="ECO:0000256" key="1">
    <source>
        <dbReference type="PROSITE-ProRule" id="PRU00047"/>
    </source>
</evidence>
<feature type="region of interest" description="Disordered" evidence="2">
    <location>
        <begin position="126"/>
        <end position="162"/>
    </location>
</feature>
<name>A0AAW0NWW5_9GOBI</name>
<dbReference type="SMART" id="SM00343">
    <property type="entry name" value="ZnF_C2HC"/>
    <property type="match status" value="1"/>
</dbReference>
<accession>A0AAW0NWW5</accession>
<keyword evidence="1" id="KW-0862">Zinc</keyword>
<dbReference type="AlphaFoldDB" id="A0AAW0NWW5"/>
<feature type="region of interest" description="Disordered" evidence="2">
    <location>
        <begin position="82"/>
        <end position="106"/>
    </location>
</feature>
<comment type="caution">
    <text evidence="4">The sequence shown here is derived from an EMBL/GenBank/DDBJ whole genome shotgun (WGS) entry which is preliminary data.</text>
</comment>
<gene>
    <name evidence="4" type="ORF">WMY93_015555</name>
</gene>
<evidence type="ECO:0000313" key="4">
    <source>
        <dbReference type="EMBL" id="KAK7906943.1"/>
    </source>
</evidence>
<organism evidence="4 5">
    <name type="scientific">Mugilogobius chulae</name>
    <name type="common">yellowstripe goby</name>
    <dbReference type="NCBI Taxonomy" id="88201"/>
    <lineage>
        <taxon>Eukaryota</taxon>
        <taxon>Metazoa</taxon>
        <taxon>Chordata</taxon>
        <taxon>Craniata</taxon>
        <taxon>Vertebrata</taxon>
        <taxon>Euteleostomi</taxon>
        <taxon>Actinopterygii</taxon>
        <taxon>Neopterygii</taxon>
        <taxon>Teleostei</taxon>
        <taxon>Neoteleostei</taxon>
        <taxon>Acanthomorphata</taxon>
        <taxon>Gobiaria</taxon>
        <taxon>Gobiiformes</taxon>
        <taxon>Gobioidei</taxon>
        <taxon>Gobiidae</taxon>
        <taxon>Gobionellinae</taxon>
        <taxon>Mugilogobius</taxon>
    </lineage>
</organism>
<dbReference type="SUPFAM" id="SSF57756">
    <property type="entry name" value="Retrovirus zinc finger-like domains"/>
    <property type="match status" value="1"/>
</dbReference>
<dbReference type="InterPro" id="IPR026523">
    <property type="entry name" value="PNMA"/>
</dbReference>
<dbReference type="PROSITE" id="PS50158">
    <property type="entry name" value="ZF_CCHC"/>
    <property type="match status" value="1"/>
</dbReference>
<keyword evidence="5" id="KW-1185">Reference proteome</keyword>
<dbReference type="EMBL" id="JBBPFD010000011">
    <property type="protein sequence ID" value="KAK7906943.1"/>
    <property type="molecule type" value="Genomic_DNA"/>
</dbReference>
<feature type="domain" description="CCHC-type" evidence="3">
    <location>
        <begin position="445"/>
        <end position="460"/>
    </location>
</feature>
<evidence type="ECO:0000256" key="2">
    <source>
        <dbReference type="SAM" id="MobiDB-lite"/>
    </source>
</evidence>
<feature type="compositionally biased region" description="Low complexity" evidence="2">
    <location>
        <begin position="136"/>
        <end position="145"/>
    </location>
</feature>
<dbReference type="Pfam" id="PF14893">
    <property type="entry name" value="PNMA"/>
    <property type="match status" value="1"/>
</dbReference>
<reference evidence="5" key="1">
    <citation type="submission" date="2024-04" db="EMBL/GenBank/DDBJ databases">
        <title>Salinicola lusitanus LLJ914,a marine bacterium isolated from the Okinawa Trough.</title>
        <authorList>
            <person name="Li J."/>
        </authorList>
    </citation>
    <scope>NUCLEOTIDE SEQUENCE [LARGE SCALE GENOMIC DNA]</scope>
</reference>
<dbReference type="InterPro" id="IPR048270">
    <property type="entry name" value="PNMA_C"/>
</dbReference>
<dbReference type="InterPro" id="IPR036875">
    <property type="entry name" value="Znf_CCHC_sf"/>
</dbReference>
<evidence type="ECO:0000313" key="5">
    <source>
        <dbReference type="Proteomes" id="UP001460270"/>
    </source>
</evidence>
<dbReference type="InterPro" id="IPR001878">
    <property type="entry name" value="Znf_CCHC"/>
</dbReference>
<dbReference type="PANTHER" id="PTHR23095:SF53">
    <property type="entry name" value="ZINC FINGER CCHC DOMAIN-CONTAINING PROTEIN 12-LIKE"/>
    <property type="match status" value="1"/>
</dbReference>
<keyword evidence="1" id="KW-0479">Metal-binding</keyword>
<feature type="compositionally biased region" description="Acidic residues" evidence="2">
    <location>
        <begin position="85"/>
        <end position="106"/>
    </location>
</feature>
<dbReference type="GO" id="GO:0008270">
    <property type="term" value="F:zinc ion binding"/>
    <property type="evidence" value="ECO:0007669"/>
    <property type="project" value="UniProtKB-KW"/>
</dbReference>
<keyword evidence="1" id="KW-0863">Zinc-finger</keyword>
<dbReference type="GO" id="GO:0003676">
    <property type="term" value="F:nucleic acid binding"/>
    <property type="evidence" value="ECO:0007669"/>
    <property type="project" value="InterPro"/>
</dbReference>
<dbReference type="PANTHER" id="PTHR23095">
    <property type="entry name" value="PARANEOPLASTIC ANTIGEN"/>
    <property type="match status" value="1"/>
</dbReference>
<evidence type="ECO:0000259" key="3">
    <source>
        <dbReference type="PROSITE" id="PS50158"/>
    </source>
</evidence>
<feature type="region of interest" description="Disordered" evidence="2">
    <location>
        <begin position="459"/>
        <end position="488"/>
    </location>
</feature>
<proteinExistence type="predicted"/>
<dbReference type="Proteomes" id="UP001460270">
    <property type="component" value="Unassembled WGS sequence"/>
</dbReference>
<protein>
    <recommendedName>
        <fullName evidence="3">CCHC-type domain-containing protein</fullName>
    </recommendedName>
</protein>
<sequence>MHAQHRAEQPQERSRIKKIDPDIEFTIKLLSSECAATATAERAPPHDYLQDLRRLSQQSGRPFEEVLKGAMDQLSDYLGLAATGGEDEEEEVEDDYTEDYKGEDEENTADAAVTIRGKQPILFLPSPLGGRPFTAQPGPSSQSQPQPDPAVRPRISLSGHDLNPPEIQRVVVEHIVRKDDFTAQSLSPLRLRTFSGKSPKPAHEADYDSWKTQIELLNADPSLAPMHITRRIIESLLPPAADLVKSLGPNALPVTFLRVLDSAYATVEDGEELFSKFLNTFQNHGERPSSYLQRLQLTLTTVVQRGGIAATDKDKHLLKQFCRGCWDNAVINKLQLEQKKDQPPSFADLLFTLRTEEDRQSAKETLMKKHIPSVKHRVNIQSQSTSACSCGHSPDMSAIEDLKRQMLKLQSQMSTLLSKNSLGSAKPQTKQKSQQAVNRPKPWFCFKCGQDGHIAPHCTNEPNPNLVEEKRKQLKSKQQVWENKRTLN</sequence>